<accession>A0A4Y8WJQ1</accession>
<dbReference type="GO" id="GO:0031177">
    <property type="term" value="F:phosphopantetheine binding"/>
    <property type="evidence" value="ECO:0007669"/>
    <property type="project" value="TreeGrafter"/>
</dbReference>
<dbReference type="InterPro" id="IPR000873">
    <property type="entry name" value="AMP-dep_synth/lig_dom"/>
</dbReference>
<reference evidence="2 3" key="1">
    <citation type="submission" date="2019-01" db="EMBL/GenBank/DDBJ databases">
        <title>Vibrio BEI176 sp. nov, a marine bacterium isolated from China: eastern marignal seas.</title>
        <authorList>
            <person name="Li B."/>
        </authorList>
    </citation>
    <scope>NUCLEOTIDE SEQUENCE [LARGE SCALE GENOMIC DNA]</scope>
    <source>
        <strain evidence="2 3">BEI176</strain>
    </source>
</reference>
<dbReference type="SUPFAM" id="SSF56801">
    <property type="entry name" value="Acetyl-CoA synthetase-like"/>
    <property type="match status" value="1"/>
</dbReference>
<dbReference type="PROSITE" id="PS00455">
    <property type="entry name" value="AMP_BINDING"/>
    <property type="match status" value="1"/>
</dbReference>
<dbReference type="PANTHER" id="PTHR45527">
    <property type="entry name" value="NONRIBOSOMAL PEPTIDE SYNTHETASE"/>
    <property type="match status" value="1"/>
</dbReference>
<dbReference type="PANTHER" id="PTHR45527:SF1">
    <property type="entry name" value="FATTY ACID SYNTHASE"/>
    <property type="match status" value="1"/>
</dbReference>
<dbReference type="GO" id="GO:0044550">
    <property type="term" value="P:secondary metabolite biosynthetic process"/>
    <property type="evidence" value="ECO:0007669"/>
    <property type="project" value="TreeGrafter"/>
</dbReference>
<name>A0A4Y8WJQ1_9VIBR</name>
<dbReference type="Pfam" id="PF00501">
    <property type="entry name" value="AMP-binding"/>
    <property type="match status" value="1"/>
</dbReference>
<evidence type="ECO:0000313" key="3">
    <source>
        <dbReference type="Proteomes" id="UP000297753"/>
    </source>
</evidence>
<dbReference type="GO" id="GO:0043041">
    <property type="term" value="P:amino acid activation for nonribosomal peptide biosynthetic process"/>
    <property type="evidence" value="ECO:0007669"/>
    <property type="project" value="TreeGrafter"/>
</dbReference>
<feature type="domain" description="AMP-dependent synthetase/ligase" evidence="1">
    <location>
        <begin position="9"/>
        <end position="361"/>
    </location>
</feature>
<protein>
    <submittedName>
        <fullName evidence="2">Amino acid adenylation domain-containing protein</fullName>
    </submittedName>
</protein>
<dbReference type="EMBL" id="SATR01000002">
    <property type="protein sequence ID" value="TFH93142.1"/>
    <property type="molecule type" value="Genomic_DNA"/>
</dbReference>
<sequence length="438" mass="47243">MLTVIDTFDDSVCHFPHNICITDGDSTYTYQEVAHIADVVASHLLAVPRADEPCLVGVYCQRNVFLLPMTLGIWKAGLTYVPLNPGDPSEKLTTIARSYRLSLVITDIDDAFTQSLQSQGLLASPADLTRATERPPVGASSSSPDTLAYLLFTSGSTGVPKGVMISHQALFATLNDLTTELDLSSEMTFLANTTLSFDISLVELFLPLTVSGALYLSKTNLFLSPFELHDTVATKGITHLQATPSALSCITGIGLTFPQGTVLLSGGEALPVNLATELVEMGFDLYNMYGPTETTIWSSCFRVTPDALRAGRRQGNTVPIGRPLPSEDFYLVDPSTCHPITLPGLEGELAIAGSGLAMGYLYDESKTAQSFVKLTLSGSEKQPVYLTGDLAHIMEDGHFVYVSRIDNQVKIRGHRIELSEIENLSLNHANVAQCSAIC</sequence>
<dbReference type="InterPro" id="IPR010071">
    <property type="entry name" value="AA_adenyl_dom"/>
</dbReference>
<dbReference type="OrthoDB" id="5817163at2"/>
<comment type="caution">
    <text evidence="2">The sequence shown here is derived from an EMBL/GenBank/DDBJ whole genome shotgun (WGS) entry which is preliminary data.</text>
</comment>
<proteinExistence type="predicted"/>
<evidence type="ECO:0000313" key="2">
    <source>
        <dbReference type="EMBL" id="TFH93142.1"/>
    </source>
</evidence>
<dbReference type="Gene3D" id="3.30.300.30">
    <property type="match status" value="1"/>
</dbReference>
<dbReference type="NCBIfam" id="TIGR01733">
    <property type="entry name" value="AA-adenyl-dom"/>
    <property type="match status" value="1"/>
</dbReference>
<dbReference type="Proteomes" id="UP000297753">
    <property type="component" value="Unassembled WGS sequence"/>
</dbReference>
<gene>
    <name evidence="2" type="ORF">ELS82_01680</name>
</gene>
<dbReference type="AlphaFoldDB" id="A0A4Y8WJQ1"/>
<organism evidence="2 3">
    <name type="scientific">Vibrio ouci</name>
    <dbReference type="NCBI Taxonomy" id="2499078"/>
    <lineage>
        <taxon>Bacteria</taxon>
        <taxon>Pseudomonadati</taxon>
        <taxon>Pseudomonadota</taxon>
        <taxon>Gammaproteobacteria</taxon>
        <taxon>Vibrionales</taxon>
        <taxon>Vibrionaceae</taxon>
        <taxon>Vibrio</taxon>
    </lineage>
</organism>
<dbReference type="InterPro" id="IPR042099">
    <property type="entry name" value="ANL_N_sf"/>
</dbReference>
<evidence type="ECO:0000259" key="1">
    <source>
        <dbReference type="Pfam" id="PF00501"/>
    </source>
</evidence>
<dbReference type="InterPro" id="IPR045851">
    <property type="entry name" value="AMP-bd_C_sf"/>
</dbReference>
<dbReference type="GO" id="GO:0005737">
    <property type="term" value="C:cytoplasm"/>
    <property type="evidence" value="ECO:0007669"/>
    <property type="project" value="TreeGrafter"/>
</dbReference>
<keyword evidence="3" id="KW-1185">Reference proteome</keyword>
<dbReference type="RefSeq" id="WP_134833930.1">
    <property type="nucleotide sequence ID" value="NZ_SATR01000002.1"/>
</dbReference>
<dbReference type="Gene3D" id="3.40.50.12780">
    <property type="entry name" value="N-terminal domain of ligase-like"/>
    <property type="match status" value="1"/>
</dbReference>
<dbReference type="InterPro" id="IPR020845">
    <property type="entry name" value="AMP-binding_CS"/>
</dbReference>